<protein>
    <submittedName>
        <fullName evidence="1">Uncharacterized protein</fullName>
    </submittedName>
</protein>
<accession>A0A4Q2UIB5</accession>
<proteinExistence type="predicted"/>
<dbReference type="RefSeq" id="WP_129606633.1">
    <property type="nucleotide sequence ID" value="NZ_SBLB01000014.1"/>
</dbReference>
<evidence type="ECO:0000313" key="1">
    <source>
        <dbReference type="EMBL" id="RYC66489.1"/>
    </source>
</evidence>
<comment type="caution">
    <text evidence="1">The sequence shown here is derived from an EMBL/GenBank/DDBJ whole genome shotgun (WGS) entry which is preliminary data.</text>
</comment>
<gene>
    <name evidence="1" type="ORF">EQG79_29390</name>
</gene>
<reference evidence="1 2" key="1">
    <citation type="submission" date="2019-01" db="EMBL/GenBank/DDBJ databases">
        <title>Spirosoma flava sp. nov., a propanil-degrading bacterium isolated from herbicide-contaminated soil.</title>
        <authorList>
            <person name="Zhang L."/>
            <person name="Jiang J.-D."/>
        </authorList>
    </citation>
    <scope>NUCLEOTIDE SEQUENCE [LARGE SCALE GENOMIC DNA]</scope>
    <source>
        <strain evidence="1 2">TY50</strain>
    </source>
</reference>
<evidence type="ECO:0000313" key="2">
    <source>
        <dbReference type="Proteomes" id="UP000290407"/>
    </source>
</evidence>
<organism evidence="1 2">
    <name type="scientific">Spirosoma sordidisoli</name>
    <dbReference type="NCBI Taxonomy" id="2502893"/>
    <lineage>
        <taxon>Bacteria</taxon>
        <taxon>Pseudomonadati</taxon>
        <taxon>Bacteroidota</taxon>
        <taxon>Cytophagia</taxon>
        <taxon>Cytophagales</taxon>
        <taxon>Cytophagaceae</taxon>
        <taxon>Spirosoma</taxon>
    </lineage>
</organism>
<dbReference type="AlphaFoldDB" id="A0A4Q2UIB5"/>
<sequence length="74" mass="8962">MLGDIEDTQCHYWLYANYFEIVPPTERTVTRWWHTPLFLNHDALWNPEFTEDGIVFDVILKNKLPAERERIKLD</sequence>
<dbReference type="EMBL" id="SBLB01000014">
    <property type="protein sequence ID" value="RYC66489.1"/>
    <property type="molecule type" value="Genomic_DNA"/>
</dbReference>
<name>A0A4Q2UIB5_9BACT</name>
<dbReference type="Proteomes" id="UP000290407">
    <property type="component" value="Unassembled WGS sequence"/>
</dbReference>
<keyword evidence="2" id="KW-1185">Reference proteome</keyword>